<name>A0ABD0Y3E1_9HEMI</name>
<dbReference type="Gene3D" id="3.30.420.10">
    <property type="entry name" value="Ribonuclease H-like superfamily/Ribonuclease H"/>
    <property type="match status" value="1"/>
</dbReference>
<dbReference type="Pfam" id="PF01359">
    <property type="entry name" value="Transposase_1"/>
    <property type="match status" value="1"/>
</dbReference>
<evidence type="ECO:0000256" key="1">
    <source>
        <dbReference type="SAM" id="MobiDB-lite"/>
    </source>
</evidence>
<gene>
    <name evidence="2" type="ORF">AAG570_003369</name>
</gene>
<dbReference type="InterPro" id="IPR036397">
    <property type="entry name" value="RNaseH_sf"/>
</dbReference>
<dbReference type="InterPro" id="IPR001888">
    <property type="entry name" value="Transposase_1"/>
</dbReference>
<protein>
    <recommendedName>
        <fullName evidence="4">Transposase</fullName>
    </recommendedName>
</protein>
<proteinExistence type="predicted"/>
<organism evidence="2 3">
    <name type="scientific">Ranatra chinensis</name>
    <dbReference type="NCBI Taxonomy" id="642074"/>
    <lineage>
        <taxon>Eukaryota</taxon>
        <taxon>Metazoa</taxon>
        <taxon>Ecdysozoa</taxon>
        <taxon>Arthropoda</taxon>
        <taxon>Hexapoda</taxon>
        <taxon>Insecta</taxon>
        <taxon>Pterygota</taxon>
        <taxon>Neoptera</taxon>
        <taxon>Paraneoptera</taxon>
        <taxon>Hemiptera</taxon>
        <taxon>Heteroptera</taxon>
        <taxon>Panheteroptera</taxon>
        <taxon>Nepomorpha</taxon>
        <taxon>Nepidae</taxon>
        <taxon>Ranatrinae</taxon>
        <taxon>Ranatra</taxon>
    </lineage>
</organism>
<dbReference type="Proteomes" id="UP001558652">
    <property type="component" value="Unassembled WGS sequence"/>
</dbReference>
<evidence type="ECO:0008006" key="4">
    <source>
        <dbReference type="Google" id="ProtNLM"/>
    </source>
</evidence>
<accession>A0ABD0Y3E1</accession>
<dbReference type="EMBL" id="JBFDAA010000014">
    <property type="protein sequence ID" value="KAL1121961.1"/>
    <property type="molecule type" value="Genomic_DNA"/>
</dbReference>
<dbReference type="AlphaFoldDB" id="A0ABD0Y3E1"/>
<feature type="compositionally biased region" description="Basic and acidic residues" evidence="1">
    <location>
        <begin position="13"/>
        <end position="24"/>
    </location>
</feature>
<reference evidence="2 3" key="1">
    <citation type="submission" date="2024-07" db="EMBL/GenBank/DDBJ databases">
        <title>Chromosome-level genome assembly of the water stick insect Ranatra chinensis (Heteroptera: Nepidae).</title>
        <authorList>
            <person name="Liu X."/>
        </authorList>
    </citation>
    <scope>NUCLEOTIDE SEQUENCE [LARGE SCALE GENOMIC DNA]</scope>
    <source>
        <strain evidence="2">Cailab_2021Rc</strain>
        <tissue evidence="2">Muscle</tissue>
    </source>
</reference>
<comment type="caution">
    <text evidence="2">The sequence shown here is derived from an EMBL/GenBank/DDBJ whole genome shotgun (WGS) entry which is preliminary data.</text>
</comment>
<keyword evidence="3" id="KW-1185">Reference proteome</keyword>
<evidence type="ECO:0000313" key="3">
    <source>
        <dbReference type="Proteomes" id="UP001558652"/>
    </source>
</evidence>
<sequence>MASKRRNMFQKNKTQETTENEIRHTLKSPKPKKKRVSKSMVKTMLIVVDAKGLVHKEFLPQGQILNTAYYKDVLERLLKMVLRVRNDIATTWVLHLNNAPSHTALQVREAQLGNAAPTPLQSRHGTGRLFPVP</sequence>
<feature type="compositionally biased region" description="Basic residues" evidence="1">
    <location>
        <begin position="25"/>
        <end position="37"/>
    </location>
</feature>
<evidence type="ECO:0000313" key="2">
    <source>
        <dbReference type="EMBL" id="KAL1121961.1"/>
    </source>
</evidence>
<feature type="region of interest" description="Disordered" evidence="1">
    <location>
        <begin position="1"/>
        <end position="37"/>
    </location>
</feature>